<dbReference type="Gene3D" id="3.20.20.10">
    <property type="entry name" value="Alanine racemase"/>
    <property type="match status" value="1"/>
</dbReference>
<dbReference type="CDD" id="cd00635">
    <property type="entry name" value="PLPDE_III_YBL036c_like"/>
    <property type="match status" value="1"/>
</dbReference>
<dbReference type="InterPro" id="IPR011078">
    <property type="entry name" value="PyrdxlP_homeostasis"/>
</dbReference>
<keyword evidence="1 2" id="KW-0663">Pyridoxal phosphate</keyword>
<dbReference type="PIRSF" id="PIRSF004848">
    <property type="entry name" value="YBL036c_PLPDEIII"/>
    <property type="match status" value="1"/>
</dbReference>
<name>A0ABT1MIC6_9BACT</name>
<proteinExistence type="inferred from homology"/>
<keyword evidence="6" id="KW-1185">Reference proteome</keyword>
<dbReference type="Pfam" id="PF01168">
    <property type="entry name" value="Ala_racemase_N"/>
    <property type="match status" value="1"/>
</dbReference>
<dbReference type="Proteomes" id="UP001205603">
    <property type="component" value="Unassembled WGS sequence"/>
</dbReference>
<dbReference type="HAMAP" id="MF_02087">
    <property type="entry name" value="PLP_homeostasis"/>
    <property type="match status" value="1"/>
</dbReference>
<comment type="caution">
    <text evidence="5">The sequence shown here is derived from an EMBL/GenBank/DDBJ whole genome shotgun (WGS) entry which is preliminary data.</text>
</comment>
<dbReference type="PROSITE" id="PS01211">
    <property type="entry name" value="UPF0001"/>
    <property type="match status" value="1"/>
</dbReference>
<comment type="function">
    <text evidence="2">Pyridoxal 5'-phosphate (PLP)-binding protein, which is involved in PLP homeostasis.</text>
</comment>
<evidence type="ECO:0000256" key="3">
    <source>
        <dbReference type="RuleBase" id="RU004514"/>
    </source>
</evidence>
<feature type="domain" description="Alanine racemase N-terminal" evidence="4">
    <location>
        <begin position="3"/>
        <end position="221"/>
    </location>
</feature>
<comment type="similarity">
    <text evidence="2 3">Belongs to the pyridoxal phosphate-binding protein YggS/PROSC family.</text>
</comment>
<evidence type="ECO:0000256" key="2">
    <source>
        <dbReference type="HAMAP-Rule" id="MF_02087"/>
    </source>
</evidence>
<evidence type="ECO:0000313" key="6">
    <source>
        <dbReference type="Proteomes" id="UP001205603"/>
    </source>
</evidence>
<evidence type="ECO:0000313" key="5">
    <source>
        <dbReference type="EMBL" id="MCP9611438.1"/>
    </source>
</evidence>
<dbReference type="PANTHER" id="PTHR10146:SF14">
    <property type="entry name" value="PYRIDOXAL PHOSPHATE HOMEOSTASIS PROTEIN"/>
    <property type="match status" value="1"/>
</dbReference>
<evidence type="ECO:0000259" key="4">
    <source>
        <dbReference type="Pfam" id="PF01168"/>
    </source>
</evidence>
<dbReference type="RefSeq" id="WP_255026232.1">
    <property type="nucleotide sequence ID" value="NZ_JANDHW010000004.1"/>
</dbReference>
<dbReference type="NCBIfam" id="TIGR00044">
    <property type="entry name" value="YggS family pyridoxal phosphate-dependent enzyme"/>
    <property type="match status" value="1"/>
</dbReference>
<dbReference type="InterPro" id="IPR029066">
    <property type="entry name" value="PLP-binding_barrel"/>
</dbReference>
<gene>
    <name evidence="5" type="ORF">NMU02_04970</name>
</gene>
<evidence type="ECO:0000256" key="1">
    <source>
        <dbReference type="ARBA" id="ARBA00022898"/>
    </source>
</evidence>
<protein>
    <recommendedName>
        <fullName evidence="2">Pyridoxal phosphate homeostasis protein</fullName>
        <shortName evidence="2">PLP homeostasis protein</shortName>
    </recommendedName>
</protein>
<reference evidence="5 6" key="1">
    <citation type="submission" date="2022-07" db="EMBL/GenBank/DDBJ databases">
        <title>Fecal culturing of patients with breast cancer.</title>
        <authorList>
            <person name="Teng N.M.Y."/>
            <person name="Kiu R."/>
            <person name="Evans R."/>
            <person name="Baker D.J."/>
            <person name="Zenner C."/>
            <person name="Robinson S.D."/>
            <person name="Hall L.J."/>
        </authorList>
    </citation>
    <scope>NUCLEOTIDE SEQUENCE [LARGE SCALE GENOMIC DNA]</scope>
    <source>
        <strain evidence="5 6">LH1063</strain>
    </source>
</reference>
<accession>A0ABT1MIC6</accession>
<dbReference type="EMBL" id="JANDHW010000004">
    <property type="protein sequence ID" value="MCP9611438.1"/>
    <property type="molecule type" value="Genomic_DNA"/>
</dbReference>
<dbReference type="InterPro" id="IPR001608">
    <property type="entry name" value="Ala_racemase_N"/>
</dbReference>
<dbReference type="SUPFAM" id="SSF51419">
    <property type="entry name" value="PLP-binding barrel"/>
    <property type="match status" value="1"/>
</dbReference>
<feature type="modified residue" description="N6-(pyridoxal phosphate)lysine" evidence="2">
    <location>
        <position position="26"/>
    </location>
</feature>
<organism evidence="5 6">
    <name type="scientific">Coprobacter tertius</name>
    <dbReference type="NCBI Taxonomy" id="2944915"/>
    <lineage>
        <taxon>Bacteria</taxon>
        <taxon>Pseudomonadati</taxon>
        <taxon>Bacteroidota</taxon>
        <taxon>Bacteroidia</taxon>
        <taxon>Bacteroidales</taxon>
        <taxon>Barnesiellaceae</taxon>
        <taxon>Coprobacter</taxon>
    </lineage>
</organism>
<dbReference type="PANTHER" id="PTHR10146">
    <property type="entry name" value="PROLINE SYNTHETASE CO-TRANSCRIBED BACTERIAL HOMOLOG PROTEIN"/>
    <property type="match status" value="1"/>
</dbReference>
<sequence length="223" mass="25466">MNTIGENIAEVVESLPENIRLVAVSKFHPVSAIEEAYQSGQRIFGESKVQELLQKQTVLPTDIEWHFIGHLQRNKVKMIVPFISLIHSVDSPQLLAEIDKCGKAADRIVNCLLEIHIASEESKYGFTYDRCISFLEEGSWKDFTHVRICGVMGMATFTDNLEQVAKEFAGLKQFYDKIKNRYFGDKDYFKEISMGMSQDYHVAVKEGSTLVRVGSRIFGERKY</sequence>